<name>Q83FF4_TROWT</name>
<feature type="region of interest" description="Disordered" evidence="7">
    <location>
        <begin position="81"/>
        <end position="126"/>
    </location>
</feature>
<keyword evidence="4 6" id="KW-0450">Lipoyl</keyword>
<evidence type="ECO:0000256" key="1">
    <source>
        <dbReference type="ARBA" id="ARBA00001938"/>
    </source>
</evidence>
<dbReference type="STRING" id="203267.TWT_788"/>
<dbReference type="InterPro" id="IPR036625">
    <property type="entry name" value="E3-bd_dom_sf"/>
</dbReference>
<dbReference type="EMBL" id="AE014184">
    <property type="protein sequence ID" value="AAO44885.1"/>
    <property type="molecule type" value="Genomic_DNA"/>
</dbReference>
<dbReference type="PANTHER" id="PTHR43178:SF5">
    <property type="entry name" value="LIPOAMIDE ACYLTRANSFERASE COMPONENT OF BRANCHED-CHAIN ALPHA-KETO ACID DEHYDROGENASE COMPLEX, MITOCHONDRIAL"/>
    <property type="match status" value="1"/>
</dbReference>
<keyword evidence="3 6" id="KW-0808">Transferase</keyword>
<dbReference type="CDD" id="cd06849">
    <property type="entry name" value="lipoyl_domain"/>
    <property type="match status" value="1"/>
</dbReference>
<evidence type="ECO:0000259" key="8">
    <source>
        <dbReference type="PROSITE" id="PS50968"/>
    </source>
</evidence>
<evidence type="ECO:0000256" key="4">
    <source>
        <dbReference type="ARBA" id="ARBA00022823"/>
    </source>
</evidence>
<dbReference type="PROSITE" id="PS51826">
    <property type="entry name" value="PSBD"/>
    <property type="match status" value="1"/>
</dbReference>
<dbReference type="OrthoDB" id="9805770at2"/>
<dbReference type="Gene3D" id="4.10.320.10">
    <property type="entry name" value="E3-binding domain"/>
    <property type="match status" value="1"/>
</dbReference>
<dbReference type="Gene3D" id="3.30.559.10">
    <property type="entry name" value="Chloramphenicol acetyltransferase-like domain"/>
    <property type="match status" value="1"/>
</dbReference>
<evidence type="ECO:0000313" key="11">
    <source>
        <dbReference type="Proteomes" id="UP000002200"/>
    </source>
</evidence>
<evidence type="ECO:0000256" key="7">
    <source>
        <dbReference type="SAM" id="MobiDB-lite"/>
    </source>
</evidence>
<dbReference type="SUPFAM" id="SSF47005">
    <property type="entry name" value="Peripheral subunit-binding domain of 2-oxo acid dehydrogenase complex"/>
    <property type="match status" value="1"/>
</dbReference>
<dbReference type="RefSeq" id="WP_011096734.1">
    <property type="nucleotide sequence ID" value="NC_004572.3"/>
</dbReference>
<keyword evidence="11" id="KW-1185">Reference proteome</keyword>
<protein>
    <recommendedName>
        <fullName evidence="6">Dihydrolipoamide acetyltransferase component of pyruvate dehydrogenase complex</fullName>
        <ecNumber evidence="6">2.3.1.-</ecNumber>
    </recommendedName>
</protein>
<dbReference type="InterPro" id="IPR023213">
    <property type="entry name" value="CAT-like_dom_sf"/>
</dbReference>
<dbReference type="Proteomes" id="UP000002200">
    <property type="component" value="Chromosome"/>
</dbReference>
<dbReference type="GeneID" id="67388579"/>
<evidence type="ECO:0000313" key="10">
    <source>
        <dbReference type="EMBL" id="AAO44885.1"/>
    </source>
</evidence>
<organism evidence="10 11">
    <name type="scientific">Tropheryma whipplei (strain Twist)</name>
    <name type="common">Whipple's bacillus</name>
    <dbReference type="NCBI Taxonomy" id="203267"/>
    <lineage>
        <taxon>Bacteria</taxon>
        <taxon>Bacillati</taxon>
        <taxon>Actinomycetota</taxon>
        <taxon>Actinomycetes</taxon>
        <taxon>Micrococcales</taxon>
        <taxon>Tropherymataceae</taxon>
        <taxon>Tropheryma</taxon>
    </lineage>
</organism>
<proteinExistence type="inferred from homology"/>
<reference evidence="10 11" key="1">
    <citation type="journal article" date="2003" name="Genome Res.">
        <title>Tropheryma whipplei twist: a human pathogenic Actinobacteria with a reduced genome.</title>
        <authorList>
            <person name="Raoult D."/>
            <person name="Ogata H."/>
            <person name="Audic S."/>
            <person name="Robert C."/>
            <person name="Suhre K."/>
            <person name="Drancourt M."/>
            <person name="Claverie J.-M."/>
        </authorList>
    </citation>
    <scope>NUCLEOTIDE SEQUENCE [LARGE SCALE GENOMIC DNA]</scope>
    <source>
        <strain evidence="10 11">Twist</strain>
    </source>
</reference>
<dbReference type="AlphaFoldDB" id="Q83FF4"/>
<evidence type="ECO:0000256" key="3">
    <source>
        <dbReference type="ARBA" id="ARBA00022679"/>
    </source>
</evidence>
<dbReference type="HOGENOM" id="CLU_016733_10_0_11"/>
<dbReference type="GO" id="GO:0016407">
    <property type="term" value="F:acetyltransferase activity"/>
    <property type="evidence" value="ECO:0007669"/>
    <property type="project" value="TreeGrafter"/>
</dbReference>
<sequence length="440" mass="47490">MPEVTFLLTDPGEGLVEAEIVSLRVTEGDAVDVNQIVVEVETAKSLVELPSPFKGVVRKLLVAVGELVKVGSPIMLIDTDETPPAGLPKTGKMPVSDVRDGGHDTAKNTHPRDTGSSKDIHDAFGKEDGREIDFGRNVLVGYGPCEDNARVRGDDITGRPSLDETLERPVAKPSVRKFAKELGVDLYGVKPTGIGGTITRRDVLNATSTQEEATTRVPVKGLRRQTAQNVTLSAFSVPHVSVFVDVDVTRTIELVDRLKRDPLYEQVRISPLLILSRAVTWAVKRSPIVNSTWSEQEILLHKSVNLGIAVATDRGLVVPNIKNAQCLSMLDLAKAIESLVDDARSSRIRPEDTLNGTITITNIGVFGVDSGTPILNVGESSIVFIGAIKPRPWVVNGEISVRRVATIGGSFDHRVMDGDTASRFLVNVASILEEPALLVE</sequence>
<dbReference type="Pfam" id="PF00198">
    <property type="entry name" value="2-oxoacid_dh"/>
    <property type="match status" value="1"/>
</dbReference>
<dbReference type="PROSITE" id="PS50968">
    <property type="entry name" value="BIOTINYL_LIPOYL"/>
    <property type="match status" value="1"/>
</dbReference>
<evidence type="ECO:0000259" key="9">
    <source>
        <dbReference type="PROSITE" id="PS51826"/>
    </source>
</evidence>
<dbReference type="InterPro" id="IPR004167">
    <property type="entry name" value="PSBD"/>
</dbReference>
<dbReference type="SUPFAM" id="SSF52777">
    <property type="entry name" value="CoA-dependent acyltransferases"/>
    <property type="match status" value="1"/>
</dbReference>
<feature type="domain" description="Peripheral subunit-binding (PSBD)" evidence="9">
    <location>
        <begin position="170"/>
        <end position="207"/>
    </location>
</feature>
<dbReference type="SUPFAM" id="SSF51230">
    <property type="entry name" value="Single hybrid motif"/>
    <property type="match status" value="1"/>
</dbReference>
<dbReference type="InterPro" id="IPR000089">
    <property type="entry name" value="Biotin_lipoyl"/>
</dbReference>
<evidence type="ECO:0000256" key="2">
    <source>
        <dbReference type="ARBA" id="ARBA00007317"/>
    </source>
</evidence>
<comment type="similarity">
    <text evidence="2 6">Belongs to the 2-oxoacid dehydrogenase family.</text>
</comment>
<dbReference type="Gene3D" id="2.40.50.100">
    <property type="match status" value="1"/>
</dbReference>
<dbReference type="KEGG" id="twh:TWT_788"/>
<dbReference type="InterPro" id="IPR001078">
    <property type="entry name" value="2-oxoacid_DH_actylTfrase"/>
</dbReference>
<dbReference type="GO" id="GO:0031405">
    <property type="term" value="F:lipoic acid binding"/>
    <property type="evidence" value="ECO:0007669"/>
    <property type="project" value="TreeGrafter"/>
</dbReference>
<dbReference type="Pfam" id="PF02817">
    <property type="entry name" value="E3_binding"/>
    <property type="match status" value="1"/>
</dbReference>
<dbReference type="GO" id="GO:0005737">
    <property type="term" value="C:cytoplasm"/>
    <property type="evidence" value="ECO:0007669"/>
    <property type="project" value="TreeGrafter"/>
</dbReference>
<evidence type="ECO:0000256" key="5">
    <source>
        <dbReference type="ARBA" id="ARBA00023315"/>
    </source>
</evidence>
<dbReference type="eggNOG" id="COG0508">
    <property type="taxonomic scope" value="Bacteria"/>
</dbReference>
<dbReference type="PANTHER" id="PTHR43178">
    <property type="entry name" value="DIHYDROLIPOAMIDE ACETYLTRANSFERASE COMPONENT OF PYRUVATE DEHYDROGENASE COMPLEX"/>
    <property type="match status" value="1"/>
</dbReference>
<dbReference type="EC" id="2.3.1.-" evidence="6"/>
<dbReference type="Pfam" id="PF00364">
    <property type="entry name" value="Biotin_lipoyl"/>
    <property type="match status" value="1"/>
</dbReference>
<feature type="compositionally biased region" description="Basic and acidic residues" evidence="7">
    <location>
        <begin position="97"/>
        <end position="126"/>
    </location>
</feature>
<dbReference type="FunFam" id="3.30.559.10:FF:000007">
    <property type="entry name" value="Dihydrolipoamide acetyltransferase component of pyruvate dehydrogenase complex"/>
    <property type="match status" value="1"/>
</dbReference>
<accession>Q83FF4</accession>
<dbReference type="InterPro" id="IPR050743">
    <property type="entry name" value="2-oxoacid_DH_E2_comp"/>
</dbReference>
<feature type="domain" description="Lipoyl-binding" evidence="8">
    <location>
        <begin position="3"/>
        <end position="78"/>
    </location>
</feature>
<dbReference type="InterPro" id="IPR011053">
    <property type="entry name" value="Single_hybrid_motif"/>
</dbReference>
<comment type="cofactor">
    <cofactor evidence="1 6">
        <name>(R)-lipoate</name>
        <dbReference type="ChEBI" id="CHEBI:83088"/>
    </cofactor>
</comment>
<gene>
    <name evidence="10" type="primary">pdhC</name>
    <name evidence="10" type="ordered locus">TWT_788</name>
</gene>
<keyword evidence="5 6" id="KW-0012">Acyltransferase</keyword>
<evidence type="ECO:0000256" key="6">
    <source>
        <dbReference type="RuleBase" id="RU003423"/>
    </source>
</evidence>